<evidence type="ECO:0000313" key="2">
    <source>
        <dbReference type="Proteomes" id="UP000027265"/>
    </source>
</evidence>
<protein>
    <submittedName>
        <fullName evidence="1">Uncharacterized protein</fullName>
    </submittedName>
</protein>
<dbReference type="Proteomes" id="UP000027265">
    <property type="component" value="Unassembled WGS sequence"/>
</dbReference>
<organism evidence="1 2">
    <name type="scientific">Jaapia argillacea MUCL 33604</name>
    <dbReference type="NCBI Taxonomy" id="933084"/>
    <lineage>
        <taxon>Eukaryota</taxon>
        <taxon>Fungi</taxon>
        <taxon>Dikarya</taxon>
        <taxon>Basidiomycota</taxon>
        <taxon>Agaricomycotina</taxon>
        <taxon>Agaricomycetes</taxon>
        <taxon>Agaricomycetidae</taxon>
        <taxon>Jaapiales</taxon>
        <taxon>Jaapiaceae</taxon>
        <taxon>Jaapia</taxon>
    </lineage>
</organism>
<dbReference type="AlphaFoldDB" id="A0A067Q6L6"/>
<name>A0A067Q6L6_9AGAM</name>
<dbReference type="EMBL" id="KL197718">
    <property type="protein sequence ID" value="KDQ58246.1"/>
    <property type="molecule type" value="Genomic_DNA"/>
</dbReference>
<accession>A0A067Q6L6</accession>
<dbReference type="InParanoid" id="A0A067Q6L6"/>
<dbReference type="HOGENOM" id="CLU_1366419_0_0_1"/>
<keyword evidence="2" id="KW-1185">Reference proteome</keyword>
<reference evidence="2" key="1">
    <citation type="journal article" date="2014" name="Proc. Natl. Acad. Sci. U.S.A.">
        <title>Extensive sampling of basidiomycete genomes demonstrates inadequacy of the white-rot/brown-rot paradigm for wood decay fungi.</title>
        <authorList>
            <person name="Riley R."/>
            <person name="Salamov A.A."/>
            <person name="Brown D.W."/>
            <person name="Nagy L.G."/>
            <person name="Floudas D."/>
            <person name="Held B.W."/>
            <person name="Levasseur A."/>
            <person name="Lombard V."/>
            <person name="Morin E."/>
            <person name="Otillar R."/>
            <person name="Lindquist E.A."/>
            <person name="Sun H."/>
            <person name="LaButti K.M."/>
            <person name="Schmutz J."/>
            <person name="Jabbour D."/>
            <person name="Luo H."/>
            <person name="Baker S.E."/>
            <person name="Pisabarro A.G."/>
            <person name="Walton J.D."/>
            <person name="Blanchette R.A."/>
            <person name="Henrissat B."/>
            <person name="Martin F."/>
            <person name="Cullen D."/>
            <person name="Hibbett D.S."/>
            <person name="Grigoriev I.V."/>
        </authorList>
    </citation>
    <scope>NUCLEOTIDE SEQUENCE [LARGE SCALE GENOMIC DNA]</scope>
    <source>
        <strain evidence="2">MUCL 33604</strain>
    </source>
</reference>
<proteinExistence type="predicted"/>
<evidence type="ECO:0000313" key="1">
    <source>
        <dbReference type="EMBL" id="KDQ58246.1"/>
    </source>
</evidence>
<sequence length="200" mass="22688">MKRVVEITDQELRWAQGDIEGSNANQIDTQIDELQETDEGAVKSLWDRGGVREEMKNLEKDMDECRFLAEFKPIKGSSRQNRIRNFSHKHGGQDAAERPVDCSTGIRLDIDSTKVAIEKPQARIQKIEQQLVKLQRSSSPLLQRDAVGLTLRDEPQVALCKAQTKLSEEPATLTRFDADRKDLFLATKQENKPFLISILG</sequence>
<gene>
    <name evidence="1" type="ORF">JAAARDRAFT_193669</name>
</gene>